<protein>
    <recommendedName>
        <fullName evidence="3">N-acetyltransferase domain-containing protein</fullName>
    </recommendedName>
</protein>
<evidence type="ECO:0000256" key="2">
    <source>
        <dbReference type="ARBA" id="ARBA00023315"/>
    </source>
</evidence>
<organism evidence="4 5">
    <name type="scientific">Helicostylum pulchrum</name>
    <dbReference type="NCBI Taxonomy" id="562976"/>
    <lineage>
        <taxon>Eukaryota</taxon>
        <taxon>Fungi</taxon>
        <taxon>Fungi incertae sedis</taxon>
        <taxon>Mucoromycota</taxon>
        <taxon>Mucoromycotina</taxon>
        <taxon>Mucoromycetes</taxon>
        <taxon>Mucorales</taxon>
        <taxon>Mucorineae</taxon>
        <taxon>Mucoraceae</taxon>
        <taxon>Helicostylum</taxon>
    </lineage>
</organism>
<keyword evidence="5" id="KW-1185">Reference proteome</keyword>
<dbReference type="Pfam" id="PF13508">
    <property type="entry name" value="Acetyltransf_7"/>
    <property type="match status" value="1"/>
</dbReference>
<dbReference type="CDD" id="cd04301">
    <property type="entry name" value="NAT_SF"/>
    <property type="match status" value="1"/>
</dbReference>
<dbReference type="SUPFAM" id="SSF55729">
    <property type="entry name" value="Acyl-CoA N-acyltransferases (Nat)"/>
    <property type="match status" value="1"/>
</dbReference>
<dbReference type="EMBL" id="BAABUJ010000057">
    <property type="protein sequence ID" value="GAA5806104.1"/>
    <property type="molecule type" value="Genomic_DNA"/>
</dbReference>
<dbReference type="PANTHER" id="PTHR10908:SF0">
    <property type="entry name" value="SEROTONIN N-ACETYLTRANSFERASE"/>
    <property type="match status" value="1"/>
</dbReference>
<evidence type="ECO:0000259" key="3">
    <source>
        <dbReference type="PROSITE" id="PS51186"/>
    </source>
</evidence>
<name>A0ABP9YGN6_9FUNG</name>
<proteinExistence type="predicted"/>
<evidence type="ECO:0000313" key="4">
    <source>
        <dbReference type="EMBL" id="GAA5806104.1"/>
    </source>
</evidence>
<evidence type="ECO:0000313" key="5">
    <source>
        <dbReference type="Proteomes" id="UP001476247"/>
    </source>
</evidence>
<comment type="caution">
    <text evidence="4">The sequence shown here is derived from an EMBL/GenBank/DDBJ whole genome shotgun (WGS) entry which is preliminary data.</text>
</comment>
<reference evidence="4 5" key="1">
    <citation type="submission" date="2024-04" db="EMBL/GenBank/DDBJ databases">
        <title>genome sequences of Mucor flavus KT1a and Helicostylum pulchrum KT1b strains isolation_sourced from the surface of a dry-aged beef.</title>
        <authorList>
            <person name="Toyotome T."/>
            <person name="Hosono M."/>
            <person name="Torimaru M."/>
            <person name="Fukuda K."/>
            <person name="Mikami N."/>
        </authorList>
    </citation>
    <scope>NUCLEOTIDE SEQUENCE [LARGE SCALE GENOMIC DNA]</scope>
    <source>
        <strain evidence="4 5">KT1b</strain>
    </source>
</reference>
<keyword evidence="2" id="KW-0012">Acyltransferase</keyword>
<gene>
    <name evidence="4" type="ORF">HPULCUR_011632</name>
</gene>
<accession>A0ABP9YGN6</accession>
<feature type="domain" description="N-acetyltransferase" evidence="3">
    <location>
        <begin position="19"/>
        <end position="188"/>
    </location>
</feature>
<dbReference type="InterPro" id="IPR016181">
    <property type="entry name" value="Acyl_CoA_acyltransferase"/>
</dbReference>
<evidence type="ECO:0000256" key="1">
    <source>
        <dbReference type="ARBA" id="ARBA00022679"/>
    </source>
</evidence>
<dbReference type="PROSITE" id="PS51186">
    <property type="entry name" value="GNAT"/>
    <property type="match status" value="1"/>
</dbReference>
<dbReference type="InterPro" id="IPR051635">
    <property type="entry name" value="SNAT-like"/>
</dbReference>
<dbReference type="Proteomes" id="UP001476247">
    <property type="component" value="Unassembled WGS sequence"/>
</dbReference>
<sequence>MHKFLSFSFVSLTINEMKLTYTPATLTDLDIVNQYEQVSYHPDEAASREQLERRIGYASESGPELFLVARDTETDQVIGFLCSTLTSGDLVTDESMSVHEDNGKTICLHSVCVSPDYRKQGIATKLMTNWIEQVKQVNTKEEEKKYKRIALLSRPNLIGLYENVGFKNIGVSKVVHGPEPWFDCILEL</sequence>
<keyword evidence="1" id="KW-0808">Transferase</keyword>
<dbReference type="InterPro" id="IPR000182">
    <property type="entry name" value="GNAT_dom"/>
</dbReference>
<dbReference type="PANTHER" id="PTHR10908">
    <property type="entry name" value="SEROTONIN N-ACETYLTRANSFERASE"/>
    <property type="match status" value="1"/>
</dbReference>
<dbReference type="Gene3D" id="3.40.630.30">
    <property type="match status" value="1"/>
</dbReference>